<protein>
    <submittedName>
        <fullName evidence="1">Uncharacterized protein</fullName>
    </submittedName>
</protein>
<sequence length="47" mass="5114">MTGVCVLKAFLQGDGEAEAKIQATLTELMKAHNNFIIVHRLSSVIQS</sequence>
<organism evidence="1">
    <name type="scientific">marine metagenome</name>
    <dbReference type="NCBI Taxonomy" id="408172"/>
    <lineage>
        <taxon>unclassified sequences</taxon>
        <taxon>metagenomes</taxon>
        <taxon>ecological metagenomes</taxon>
    </lineage>
</organism>
<evidence type="ECO:0000313" key="1">
    <source>
        <dbReference type="EMBL" id="SVB81687.1"/>
    </source>
</evidence>
<dbReference type="AlphaFoldDB" id="A0A382H445"/>
<feature type="non-terminal residue" evidence="1">
    <location>
        <position position="47"/>
    </location>
</feature>
<dbReference type="EMBL" id="UINC01058898">
    <property type="protein sequence ID" value="SVB81687.1"/>
    <property type="molecule type" value="Genomic_DNA"/>
</dbReference>
<reference evidence="1" key="1">
    <citation type="submission" date="2018-05" db="EMBL/GenBank/DDBJ databases">
        <authorList>
            <person name="Lanie J.A."/>
            <person name="Ng W.-L."/>
            <person name="Kazmierczak K.M."/>
            <person name="Andrzejewski T.M."/>
            <person name="Davidsen T.M."/>
            <person name="Wayne K.J."/>
            <person name="Tettelin H."/>
            <person name="Glass J.I."/>
            <person name="Rusch D."/>
            <person name="Podicherti R."/>
            <person name="Tsui H.-C.T."/>
            <person name="Winkler M.E."/>
        </authorList>
    </citation>
    <scope>NUCLEOTIDE SEQUENCE</scope>
</reference>
<gene>
    <name evidence="1" type="ORF">METZ01_LOCUS234541</name>
</gene>
<accession>A0A382H445</accession>
<proteinExistence type="predicted"/>
<name>A0A382H445_9ZZZZ</name>